<dbReference type="GO" id="GO:0016712">
    <property type="term" value="F:oxidoreductase activity, acting on paired donors, with incorporation or reduction of molecular oxygen, reduced flavin or flavoprotein as one donor, and incorporation of one atom of oxygen"/>
    <property type="evidence" value="ECO:0007669"/>
    <property type="project" value="InterPro"/>
</dbReference>
<keyword evidence="5 10" id="KW-0479">Metal-binding</keyword>
<dbReference type="Ensembl" id="ENSCLMT00005008076.1">
    <property type="protein sequence ID" value="ENSCLMP00005007562.1"/>
    <property type="gene ID" value="ENSCLMG00005000941.1"/>
</dbReference>
<dbReference type="GeneTree" id="ENSGT00950000182879"/>
<reference evidence="13" key="2">
    <citation type="submission" date="2025-09" db="UniProtKB">
        <authorList>
            <consortium name="Ensembl"/>
        </authorList>
    </citation>
    <scope>IDENTIFICATION</scope>
</reference>
<evidence type="ECO:0000256" key="4">
    <source>
        <dbReference type="ARBA" id="ARBA00022617"/>
    </source>
</evidence>
<dbReference type="AlphaFoldDB" id="A0A8C2WQ72"/>
<evidence type="ECO:0000313" key="14">
    <source>
        <dbReference type="Proteomes" id="UP000694565"/>
    </source>
</evidence>
<name>A0A8C2WQ72_CYCLU</name>
<evidence type="ECO:0000256" key="6">
    <source>
        <dbReference type="ARBA" id="ARBA00023002"/>
    </source>
</evidence>
<protein>
    <submittedName>
        <fullName evidence="13">Uncharacterized protein</fullName>
    </submittedName>
</protein>
<organism evidence="13 14">
    <name type="scientific">Cyclopterus lumpus</name>
    <name type="common">Lumpsucker</name>
    <dbReference type="NCBI Taxonomy" id="8103"/>
    <lineage>
        <taxon>Eukaryota</taxon>
        <taxon>Metazoa</taxon>
        <taxon>Chordata</taxon>
        <taxon>Craniata</taxon>
        <taxon>Vertebrata</taxon>
        <taxon>Euteleostomi</taxon>
        <taxon>Actinopterygii</taxon>
        <taxon>Neopterygii</taxon>
        <taxon>Teleostei</taxon>
        <taxon>Neoteleostei</taxon>
        <taxon>Acanthomorphata</taxon>
        <taxon>Eupercaria</taxon>
        <taxon>Perciformes</taxon>
        <taxon>Cottioidei</taxon>
        <taxon>Cottales</taxon>
        <taxon>Cyclopteridae</taxon>
        <taxon>Cyclopterus</taxon>
    </lineage>
</organism>
<dbReference type="CDD" id="cd11026">
    <property type="entry name" value="CYP2"/>
    <property type="match status" value="1"/>
</dbReference>
<gene>
    <name evidence="13" type="primary">LOC117729174</name>
</gene>
<evidence type="ECO:0000313" key="13">
    <source>
        <dbReference type="Ensembl" id="ENSCLMP00005007562.1"/>
    </source>
</evidence>
<dbReference type="PANTHER" id="PTHR24300:SF177">
    <property type="entry name" value="CYTOCHROME P450 2J2"/>
    <property type="match status" value="1"/>
</dbReference>
<dbReference type="InterPro" id="IPR017972">
    <property type="entry name" value="Cyt_P450_CS"/>
</dbReference>
<keyword evidence="12" id="KW-1133">Transmembrane helix</keyword>
<dbReference type="GO" id="GO:0006805">
    <property type="term" value="P:xenobiotic metabolic process"/>
    <property type="evidence" value="ECO:0007669"/>
    <property type="project" value="TreeGrafter"/>
</dbReference>
<proteinExistence type="inferred from homology"/>
<dbReference type="Pfam" id="PF00067">
    <property type="entry name" value="p450"/>
    <property type="match status" value="1"/>
</dbReference>
<evidence type="ECO:0000256" key="8">
    <source>
        <dbReference type="ARBA" id="ARBA00023033"/>
    </source>
</evidence>
<dbReference type="GO" id="GO:0006082">
    <property type="term" value="P:organic acid metabolic process"/>
    <property type="evidence" value="ECO:0007669"/>
    <property type="project" value="TreeGrafter"/>
</dbReference>
<reference evidence="13" key="1">
    <citation type="submission" date="2025-08" db="UniProtKB">
        <authorList>
            <consortium name="Ensembl"/>
        </authorList>
    </citation>
    <scope>IDENTIFICATION</scope>
</reference>
<dbReference type="GO" id="GO:0005737">
    <property type="term" value="C:cytoplasm"/>
    <property type="evidence" value="ECO:0007669"/>
    <property type="project" value="TreeGrafter"/>
</dbReference>
<feature type="transmembrane region" description="Helical" evidence="12">
    <location>
        <begin position="259"/>
        <end position="279"/>
    </location>
</feature>
<feature type="binding site" description="axial binding residue" evidence="10">
    <location>
        <position position="481"/>
    </location>
    <ligand>
        <name>heme</name>
        <dbReference type="ChEBI" id="CHEBI:30413"/>
    </ligand>
    <ligandPart>
        <name>Fe</name>
        <dbReference type="ChEBI" id="CHEBI:18248"/>
    </ligandPart>
</feature>
<evidence type="ECO:0000256" key="2">
    <source>
        <dbReference type="ARBA" id="ARBA00004370"/>
    </source>
</evidence>
<keyword evidence="9 12" id="KW-0472">Membrane</keyword>
<keyword evidence="7 10" id="KW-0408">Iron</keyword>
<keyword evidence="12" id="KW-0812">Transmembrane</keyword>
<dbReference type="GO" id="GO:0016020">
    <property type="term" value="C:membrane"/>
    <property type="evidence" value="ECO:0007669"/>
    <property type="project" value="UniProtKB-SubCell"/>
</dbReference>
<evidence type="ECO:0000256" key="7">
    <source>
        <dbReference type="ARBA" id="ARBA00023004"/>
    </source>
</evidence>
<dbReference type="InterPro" id="IPR001128">
    <property type="entry name" value="Cyt_P450"/>
</dbReference>
<dbReference type="PRINTS" id="PR00463">
    <property type="entry name" value="EP450I"/>
</dbReference>
<dbReference type="PANTHER" id="PTHR24300">
    <property type="entry name" value="CYTOCHROME P450 508A4-RELATED"/>
    <property type="match status" value="1"/>
</dbReference>
<sequence length="534" mass="61304">FYWSGDSRQPRSQEEPPALFRQARVLECRMDSILSVFGSYVNWDVKSLLLFTAVFILTADYIKNRRPGSFPPGPRAFPIVGNLFTVDYNRTHESLTQVTDVKKIDHSKCHRLTNGTLAERYGDVYSLRMGQTWIVVLNRFDVLKEALVDQGDVLADRPNLPLLQDISQGLGVIFSNGKIWKQQRRFALSTLKHFGFGKKSLKPVILEEFSYCAKEFKSHKGKPFDPHLILNNAVSNIICSLVFGHRFEYGDEKFMELMSLPLFCNTFIIIYLKCLWLYLCTYRSSVKDFIRVEVKEHKHNWDPSDNRDYIDCYLSEIQMNKGQADDTFDEENLVVCVFDLFLAGSETTSTTLRWAFLYMVKYPEIQAKVQAEIDKVVGTSRQPSMEDRADLPYTDAVIHEIQRMSNIVPLSLPHVTTRDIRLGGYTIPKGVTIIPNLTSVLFDKNEWETPDAFNPGHFLNPEGKFVKRAAFIPFSAGKRVCLGENLARMELFLFFTSLMQHFTFSMPAGVKPVMDFRFGITLSPLPYEVCLTSR</sequence>
<evidence type="ECO:0000256" key="12">
    <source>
        <dbReference type="SAM" id="Phobius"/>
    </source>
</evidence>
<evidence type="ECO:0000256" key="9">
    <source>
        <dbReference type="ARBA" id="ARBA00023136"/>
    </source>
</evidence>
<dbReference type="Gene3D" id="1.10.630.10">
    <property type="entry name" value="Cytochrome P450"/>
    <property type="match status" value="1"/>
</dbReference>
<keyword evidence="8 11" id="KW-0503">Monooxygenase</keyword>
<comment type="similarity">
    <text evidence="3 11">Belongs to the cytochrome P450 family.</text>
</comment>
<dbReference type="GO" id="GO:0005506">
    <property type="term" value="F:iron ion binding"/>
    <property type="evidence" value="ECO:0007669"/>
    <property type="project" value="InterPro"/>
</dbReference>
<accession>A0A8C2WQ72</accession>
<dbReference type="InterPro" id="IPR036396">
    <property type="entry name" value="Cyt_P450_sf"/>
</dbReference>
<evidence type="ECO:0000256" key="5">
    <source>
        <dbReference type="ARBA" id="ARBA00022723"/>
    </source>
</evidence>
<dbReference type="PROSITE" id="PS00086">
    <property type="entry name" value="CYTOCHROME_P450"/>
    <property type="match status" value="1"/>
</dbReference>
<dbReference type="InterPro" id="IPR050182">
    <property type="entry name" value="Cytochrome_P450_fam2"/>
</dbReference>
<dbReference type="Proteomes" id="UP000694565">
    <property type="component" value="Unplaced"/>
</dbReference>
<keyword evidence="6 11" id="KW-0560">Oxidoreductase</keyword>
<evidence type="ECO:0000256" key="11">
    <source>
        <dbReference type="RuleBase" id="RU000461"/>
    </source>
</evidence>
<evidence type="ECO:0000256" key="10">
    <source>
        <dbReference type="PIRSR" id="PIRSR602401-1"/>
    </source>
</evidence>
<comment type="subcellular location">
    <subcellularLocation>
        <location evidence="2">Membrane</location>
    </subcellularLocation>
</comment>
<evidence type="ECO:0000256" key="3">
    <source>
        <dbReference type="ARBA" id="ARBA00010617"/>
    </source>
</evidence>
<dbReference type="PRINTS" id="PR01686">
    <property type="entry name" value="EP450ICYP2D"/>
</dbReference>
<dbReference type="InterPro" id="IPR008069">
    <property type="entry name" value="Cyt_P450_E_grp-I_CYP2D-like"/>
</dbReference>
<keyword evidence="14" id="KW-1185">Reference proteome</keyword>
<comment type="cofactor">
    <cofactor evidence="1 10">
        <name>heme</name>
        <dbReference type="ChEBI" id="CHEBI:30413"/>
    </cofactor>
</comment>
<dbReference type="FunFam" id="1.10.630.10:FF:000004">
    <property type="entry name" value="cytochrome P450 2D15 isoform X1"/>
    <property type="match status" value="1"/>
</dbReference>
<dbReference type="PRINTS" id="PR00385">
    <property type="entry name" value="P450"/>
</dbReference>
<keyword evidence="4 10" id="KW-0349">Heme</keyword>
<dbReference type="InterPro" id="IPR002401">
    <property type="entry name" value="Cyt_P450_E_grp-I"/>
</dbReference>
<dbReference type="SUPFAM" id="SSF48264">
    <property type="entry name" value="Cytochrome P450"/>
    <property type="match status" value="1"/>
</dbReference>
<dbReference type="GO" id="GO:0020037">
    <property type="term" value="F:heme binding"/>
    <property type="evidence" value="ECO:0007669"/>
    <property type="project" value="InterPro"/>
</dbReference>
<evidence type="ECO:0000256" key="1">
    <source>
        <dbReference type="ARBA" id="ARBA00001971"/>
    </source>
</evidence>